<evidence type="ECO:0000313" key="3">
    <source>
        <dbReference type="Proteomes" id="UP000010420"/>
    </source>
</evidence>
<dbReference type="AlphaFoldDB" id="L1QHL3"/>
<dbReference type="RefSeq" id="WP_005212747.1">
    <property type="nucleotide sequence ID" value="NZ_KB291628.1"/>
</dbReference>
<dbReference type="Proteomes" id="UP000010420">
    <property type="component" value="Unassembled WGS sequence"/>
</dbReference>
<dbReference type="HOGENOM" id="CLU_2192404_0_0_9"/>
<sequence>MSNWNTSCSLDDIIRNLDEDDLNEYCCNNTSDTGNVSDVDDTFYYCELLNLFQCYTSQYMNLIFIVLFMYWWNNQAMNSYLMNTNCQLTNAVSDLLQDCFECNCCSKK</sequence>
<protein>
    <submittedName>
        <fullName evidence="2">Uncharacterized protein</fullName>
    </submittedName>
</protein>
<dbReference type="OrthoDB" id="9940742at2"/>
<gene>
    <name evidence="2" type="ORF">HMPREF0216_01449</name>
</gene>
<dbReference type="EMBL" id="AMEZ01000036">
    <property type="protein sequence ID" value="EKY27416.1"/>
    <property type="molecule type" value="Genomic_DNA"/>
</dbReference>
<keyword evidence="3" id="KW-1185">Reference proteome</keyword>
<accession>L1QHL3</accession>
<evidence type="ECO:0000313" key="2">
    <source>
        <dbReference type="EMBL" id="EKY27416.1"/>
    </source>
</evidence>
<feature type="transmembrane region" description="Helical" evidence="1">
    <location>
        <begin position="55"/>
        <end position="72"/>
    </location>
</feature>
<evidence type="ECO:0000256" key="1">
    <source>
        <dbReference type="SAM" id="Phobius"/>
    </source>
</evidence>
<name>L1QHL3_9CLOT</name>
<proteinExistence type="predicted"/>
<dbReference type="PATRIC" id="fig|545697.3.peg.1428"/>
<reference evidence="2 3" key="1">
    <citation type="submission" date="2012-05" db="EMBL/GenBank/DDBJ databases">
        <authorList>
            <person name="Weinstock G."/>
            <person name="Sodergren E."/>
            <person name="Lobos E.A."/>
            <person name="Fulton L."/>
            <person name="Fulton R."/>
            <person name="Courtney L."/>
            <person name="Fronick C."/>
            <person name="O'Laughlin M."/>
            <person name="Godfrey J."/>
            <person name="Wilson R.M."/>
            <person name="Miner T."/>
            <person name="Farmer C."/>
            <person name="Delehaunty K."/>
            <person name="Cordes M."/>
            <person name="Minx P."/>
            <person name="Tomlinson C."/>
            <person name="Chen J."/>
            <person name="Wollam A."/>
            <person name="Pepin K.H."/>
            <person name="Bhonagiri V."/>
            <person name="Zhang X."/>
            <person name="Suruliraj S."/>
            <person name="Warren W."/>
            <person name="Mitreva M."/>
            <person name="Mardis E.R."/>
            <person name="Wilson R.K."/>
        </authorList>
    </citation>
    <scope>NUCLEOTIDE SEQUENCE [LARGE SCALE GENOMIC DNA]</scope>
    <source>
        <strain evidence="2 3">DSM 1785</strain>
    </source>
</reference>
<dbReference type="STRING" id="545697.HMPREF0216_01449"/>
<keyword evidence="1" id="KW-0812">Transmembrane</keyword>
<organism evidence="2 3">
    <name type="scientific">Clostridium celatum DSM 1785</name>
    <dbReference type="NCBI Taxonomy" id="545697"/>
    <lineage>
        <taxon>Bacteria</taxon>
        <taxon>Bacillati</taxon>
        <taxon>Bacillota</taxon>
        <taxon>Clostridia</taxon>
        <taxon>Eubacteriales</taxon>
        <taxon>Clostridiaceae</taxon>
        <taxon>Clostridium</taxon>
    </lineage>
</organism>
<keyword evidence="1" id="KW-1133">Transmembrane helix</keyword>
<dbReference type="eggNOG" id="ENOG50315MP">
    <property type="taxonomic scope" value="Bacteria"/>
</dbReference>
<keyword evidence="1" id="KW-0472">Membrane</keyword>
<comment type="caution">
    <text evidence="2">The sequence shown here is derived from an EMBL/GenBank/DDBJ whole genome shotgun (WGS) entry which is preliminary data.</text>
</comment>